<dbReference type="AlphaFoldDB" id="A0AAW1NM54"/>
<feature type="compositionally biased region" description="Polar residues" evidence="6">
    <location>
        <begin position="239"/>
        <end position="250"/>
    </location>
</feature>
<proteinExistence type="predicted"/>
<evidence type="ECO:0000256" key="3">
    <source>
        <dbReference type="ARBA" id="ARBA00022824"/>
    </source>
</evidence>
<dbReference type="PANTHER" id="PTHR12630">
    <property type="entry name" value="N-LINKED OLIGOSACCHARIDE PROCESSING"/>
    <property type="match status" value="1"/>
</dbReference>
<evidence type="ECO:0000313" key="10">
    <source>
        <dbReference type="Proteomes" id="UP001465755"/>
    </source>
</evidence>
<feature type="signal peptide" evidence="7">
    <location>
        <begin position="1"/>
        <end position="22"/>
    </location>
</feature>
<evidence type="ECO:0000256" key="2">
    <source>
        <dbReference type="ARBA" id="ARBA00022729"/>
    </source>
</evidence>
<dbReference type="InterPro" id="IPR028146">
    <property type="entry name" value="PRKCSH_N"/>
</dbReference>
<feature type="compositionally biased region" description="Low complexity" evidence="6">
    <location>
        <begin position="272"/>
        <end position="290"/>
    </location>
</feature>
<evidence type="ECO:0000259" key="8">
    <source>
        <dbReference type="PROSITE" id="PS51914"/>
    </source>
</evidence>
<dbReference type="Pfam" id="PF12999">
    <property type="entry name" value="PRKCSH-like"/>
    <property type="match status" value="1"/>
</dbReference>
<dbReference type="EMBL" id="JALJOQ010000268">
    <property type="protein sequence ID" value="KAK9786586.1"/>
    <property type="molecule type" value="Genomic_DNA"/>
</dbReference>
<gene>
    <name evidence="9" type="ORF">WJX73_004059</name>
</gene>
<keyword evidence="2 7" id="KW-0732">Signal</keyword>
<accession>A0AAW1NM54</accession>
<organism evidence="9 10">
    <name type="scientific">Symbiochloris irregularis</name>
    <dbReference type="NCBI Taxonomy" id="706552"/>
    <lineage>
        <taxon>Eukaryota</taxon>
        <taxon>Viridiplantae</taxon>
        <taxon>Chlorophyta</taxon>
        <taxon>core chlorophytes</taxon>
        <taxon>Trebouxiophyceae</taxon>
        <taxon>Trebouxiales</taxon>
        <taxon>Trebouxiaceae</taxon>
        <taxon>Symbiochloris</taxon>
    </lineage>
</organism>
<evidence type="ECO:0000256" key="5">
    <source>
        <dbReference type="SAM" id="Coils"/>
    </source>
</evidence>
<dbReference type="GO" id="GO:0017177">
    <property type="term" value="C:glucosidase II complex"/>
    <property type="evidence" value="ECO:0007669"/>
    <property type="project" value="TreeGrafter"/>
</dbReference>
<evidence type="ECO:0000256" key="1">
    <source>
        <dbReference type="ARBA" id="ARBA00022387"/>
    </source>
</evidence>
<keyword evidence="3" id="KW-0256">Endoplasmic reticulum</keyword>
<protein>
    <recommendedName>
        <fullName evidence="1">Glucosidase 2 subunit beta</fullName>
    </recommendedName>
</protein>
<feature type="coiled-coil region" evidence="5">
    <location>
        <begin position="392"/>
        <end position="419"/>
    </location>
</feature>
<evidence type="ECO:0000256" key="6">
    <source>
        <dbReference type="SAM" id="MobiDB-lite"/>
    </source>
</evidence>
<feature type="chain" id="PRO_5043654406" description="Glucosidase 2 subunit beta" evidence="7">
    <location>
        <begin position="23"/>
        <end position="553"/>
    </location>
</feature>
<feature type="domain" description="MRH" evidence="8">
    <location>
        <begin position="435"/>
        <end position="530"/>
    </location>
</feature>
<dbReference type="Proteomes" id="UP001465755">
    <property type="component" value="Unassembled WGS sequence"/>
</dbReference>
<keyword evidence="4" id="KW-1015">Disulfide bond</keyword>
<dbReference type="PANTHER" id="PTHR12630:SF1">
    <property type="entry name" value="GLUCOSIDASE 2 SUBUNIT BETA"/>
    <property type="match status" value="1"/>
</dbReference>
<name>A0AAW1NM54_9CHLO</name>
<keyword evidence="10" id="KW-1185">Reference proteome</keyword>
<dbReference type="InterPro" id="IPR036607">
    <property type="entry name" value="PRKCSH"/>
</dbReference>
<evidence type="ECO:0000256" key="4">
    <source>
        <dbReference type="ARBA" id="ARBA00023157"/>
    </source>
</evidence>
<dbReference type="InterPro" id="IPR044865">
    <property type="entry name" value="MRH_dom"/>
</dbReference>
<evidence type="ECO:0000313" key="9">
    <source>
        <dbReference type="EMBL" id="KAK9786586.1"/>
    </source>
</evidence>
<keyword evidence="5" id="KW-0175">Coiled coil</keyword>
<comment type="caution">
    <text evidence="9">The sequence shown here is derived from an EMBL/GenBank/DDBJ whole genome shotgun (WGS) entry which is preliminary data.</text>
</comment>
<sequence length="553" mass="59722">MVGRTLWVAGLVLLLCTQQLSASAVTGTLRGVDPALAERYTSKGSSFKCFDGSKSMPHKRINDNYCDCIDGSDEPGSSACWNGRFYCRNRGYEPKVVNSSMVDDGICDCCDGTDEQPGKCMDTCLEAGAAARAELKARTAAAVAGARVRDGYIKRAKIARAEWDAHLKRVDMKHAEQKKKADAAKAKKEAVEAAEKQEREVREAREKVEREEREKAQKEAEAAKQLEESKLSKVEPQDSDSVTSVASSGADQAGAVDTQNLADEVAAASKAANEVAQQQQQEQAAGQAQELDPDEEAKQRLAQWVHSSDEPPVEGAGEGAEEATTAGGDESAAPEAQDDDVEYVGEEDGEEILIHPNEPAPSWWSKGKAWVLSKLQRAPSSSPPEDAETAARTAIKAAFTKEQNKLTELEREKQELERKLGLDLGPEGAFMPLIDRCIEANVDKYTYSVCPFKDAHQKDGGAQTKLGGWSGWESNGSVMSFTNGQGCWNGPARSITVTVVCGQDEALMNVLEPNRCEYIATMTTPAACTPAVLSALQGDITRGEQDVLDHTEL</sequence>
<dbReference type="InterPro" id="IPR039794">
    <property type="entry name" value="Gtb1-like"/>
</dbReference>
<feature type="compositionally biased region" description="Basic and acidic residues" evidence="6">
    <location>
        <begin position="172"/>
        <end position="236"/>
    </location>
</feature>
<dbReference type="Gene3D" id="2.70.130.10">
    <property type="entry name" value="Mannose-6-phosphate receptor binding domain"/>
    <property type="match status" value="1"/>
</dbReference>
<dbReference type="InterPro" id="IPR009011">
    <property type="entry name" value="Man6P_isomerase_rcpt-bd_dom_sf"/>
</dbReference>
<dbReference type="Pfam" id="PF13015">
    <property type="entry name" value="PRKCSH_1"/>
    <property type="match status" value="1"/>
</dbReference>
<evidence type="ECO:0000256" key="7">
    <source>
        <dbReference type="SAM" id="SignalP"/>
    </source>
</evidence>
<dbReference type="SUPFAM" id="SSF50911">
    <property type="entry name" value="Mannose 6-phosphate receptor domain"/>
    <property type="match status" value="1"/>
</dbReference>
<feature type="compositionally biased region" description="Low complexity" evidence="6">
    <location>
        <begin position="322"/>
        <end position="333"/>
    </location>
</feature>
<feature type="region of interest" description="Disordered" evidence="6">
    <location>
        <begin position="272"/>
        <end position="338"/>
    </location>
</feature>
<reference evidence="9 10" key="1">
    <citation type="journal article" date="2024" name="Nat. Commun.">
        <title>Phylogenomics reveals the evolutionary origins of lichenization in chlorophyte algae.</title>
        <authorList>
            <person name="Puginier C."/>
            <person name="Libourel C."/>
            <person name="Otte J."/>
            <person name="Skaloud P."/>
            <person name="Haon M."/>
            <person name="Grisel S."/>
            <person name="Petersen M."/>
            <person name="Berrin J.G."/>
            <person name="Delaux P.M."/>
            <person name="Dal Grande F."/>
            <person name="Keller J."/>
        </authorList>
    </citation>
    <scope>NUCLEOTIDE SEQUENCE [LARGE SCALE GENOMIC DNA]</scope>
    <source>
        <strain evidence="9 10">SAG 2036</strain>
    </source>
</reference>
<dbReference type="GO" id="GO:0006491">
    <property type="term" value="P:N-glycan processing"/>
    <property type="evidence" value="ECO:0007669"/>
    <property type="project" value="TreeGrafter"/>
</dbReference>
<dbReference type="PROSITE" id="PS51914">
    <property type="entry name" value="MRH"/>
    <property type="match status" value="1"/>
</dbReference>
<feature type="region of interest" description="Disordered" evidence="6">
    <location>
        <begin position="172"/>
        <end position="255"/>
    </location>
</feature>